<gene>
    <name evidence="19" type="ORF">E9998_09315</name>
</gene>
<reference evidence="19 20" key="1">
    <citation type="journal article" date="2018" name="Int. J. Syst. Evol. Microbiol.">
        <title>Glycomyces paridis sp. nov., isolated from the medicinal plant Paris polyphylla.</title>
        <authorList>
            <person name="Fang X.M."/>
            <person name="Bai J.L."/>
            <person name="Su J."/>
            <person name="Zhao L.L."/>
            <person name="Liu H.Y."/>
            <person name="Ma B.P."/>
            <person name="Zhang Y.Q."/>
            <person name="Yu L.Y."/>
        </authorList>
    </citation>
    <scope>NUCLEOTIDE SEQUENCE [LARGE SCALE GENOMIC DNA]</scope>
    <source>
        <strain evidence="19 20">CPCC 204357</strain>
    </source>
</reference>
<keyword evidence="11 17" id="KW-1133">Transmembrane helix</keyword>
<dbReference type="EMBL" id="STGX01000006">
    <property type="protein sequence ID" value="THV28948.1"/>
    <property type="molecule type" value="Genomic_DNA"/>
</dbReference>
<evidence type="ECO:0000256" key="14">
    <source>
        <dbReference type="ARBA" id="ARBA00024082"/>
    </source>
</evidence>
<dbReference type="PROSITE" id="PS00379">
    <property type="entry name" value="CDP_ALCOHOL_P_TRANSF"/>
    <property type="match status" value="1"/>
</dbReference>
<feature type="transmembrane region" description="Helical" evidence="17">
    <location>
        <begin position="55"/>
        <end position="75"/>
    </location>
</feature>
<dbReference type="GO" id="GO:0008654">
    <property type="term" value="P:phospholipid biosynthetic process"/>
    <property type="evidence" value="ECO:0007669"/>
    <property type="project" value="UniProtKB-UniRule"/>
</dbReference>
<dbReference type="GO" id="GO:0005886">
    <property type="term" value="C:plasma membrane"/>
    <property type="evidence" value="ECO:0007669"/>
    <property type="project" value="UniProtKB-SubCell"/>
</dbReference>
<evidence type="ECO:0000256" key="9">
    <source>
        <dbReference type="ARBA" id="ARBA00022723"/>
    </source>
</evidence>
<organism evidence="19 20">
    <name type="scientific">Glycomyces paridis</name>
    <dbReference type="NCBI Taxonomy" id="2126555"/>
    <lineage>
        <taxon>Bacteria</taxon>
        <taxon>Bacillati</taxon>
        <taxon>Actinomycetota</taxon>
        <taxon>Actinomycetes</taxon>
        <taxon>Glycomycetales</taxon>
        <taxon>Glycomycetaceae</taxon>
        <taxon>Glycomyces</taxon>
    </lineage>
</organism>
<evidence type="ECO:0000256" key="2">
    <source>
        <dbReference type="ARBA" id="ARBA00004805"/>
    </source>
</evidence>
<dbReference type="InterPro" id="IPR048254">
    <property type="entry name" value="CDP_ALCOHOL_P_TRANSF_CS"/>
</dbReference>
<feature type="binding site" evidence="17">
    <location>
        <position position="77"/>
    </location>
    <ligand>
        <name>a CDP-1,2-diacyl-sn-glycerol</name>
        <dbReference type="ChEBI" id="CHEBI:58332"/>
    </ligand>
</feature>
<feature type="transmembrane region" description="Helical" evidence="17">
    <location>
        <begin position="23"/>
        <end position="49"/>
    </location>
</feature>
<evidence type="ECO:0000256" key="18">
    <source>
        <dbReference type="RuleBase" id="RU003750"/>
    </source>
</evidence>
<feature type="binding site" evidence="17">
    <location>
        <position position="90"/>
    </location>
    <ligand>
        <name>Mg(2+)</name>
        <dbReference type="ChEBI" id="CHEBI:18420"/>
        <label>2</label>
    </ligand>
</feature>
<feature type="binding site" evidence="17">
    <location>
        <position position="69"/>
    </location>
    <ligand>
        <name>Mg(2+)</name>
        <dbReference type="ChEBI" id="CHEBI:18420"/>
        <label>1</label>
    </ligand>
</feature>
<dbReference type="GO" id="GO:0016780">
    <property type="term" value="F:phosphotransferase activity, for other substituted phosphate groups"/>
    <property type="evidence" value="ECO:0007669"/>
    <property type="project" value="UniProtKB-UniRule"/>
</dbReference>
<dbReference type="GO" id="GO:0000287">
    <property type="term" value="F:magnesium ion binding"/>
    <property type="evidence" value="ECO:0007669"/>
    <property type="project" value="UniProtKB-UniRule"/>
</dbReference>
<keyword evidence="17" id="KW-0443">Lipid metabolism</keyword>
<keyword evidence="9 17" id="KW-0479">Metal-binding</keyword>
<keyword evidence="8 17" id="KW-0812">Transmembrane</keyword>
<evidence type="ECO:0000313" key="19">
    <source>
        <dbReference type="EMBL" id="THV28948.1"/>
    </source>
</evidence>
<proteinExistence type="inferred from homology"/>
<comment type="subcellular location">
    <subcellularLocation>
        <location evidence="1 17">Cell membrane</location>
        <topology evidence="1 17">Multi-pass membrane protein</topology>
    </subcellularLocation>
</comment>
<keyword evidence="17" id="KW-0444">Lipid biosynthesis</keyword>
<dbReference type="HAMAP" id="MF_02241">
    <property type="entry name" value="PIP_synthase"/>
    <property type="match status" value="1"/>
</dbReference>
<dbReference type="InterPro" id="IPR000462">
    <property type="entry name" value="CDP-OH_P_trans"/>
</dbReference>
<comment type="function">
    <text evidence="17">Catalyzes the conjugation of the 1'-hydroxyl group of D-myo-inositol-3-phosphate (also named L-myo-inositol-1-phosphate) with a lipid tail of cytidine diphosphate diacylglycerol (CDP-DAG), forming phosphatidylinositol phosphate (PIP) and CMP. PIP is a precursor of phosphatidylinositol (PI) which is an essential lipid required for cell wall formation.</text>
</comment>
<comment type="caution">
    <text evidence="17">Lacks conserved residue(s) required for the propagation of feature annotation.</text>
</comment>
<name>A0A4S8PET3_9ACTN</name>
<dbReference type="Proteomes" id="UP000305792">
    <property type="component" value="Unassembled WGS sequence"/>
</dbReference>
<keyword evidence="10 17" id="KW-0460">Magnesium</keyword>
<protein>
    <recommendedName>
        <fullName evidence="14 17">Phosphatidylinositol phosphate synthase</fullName>
        <shortName evidence="17">PIP synthase</shortName>
        <ecNumber evidence="17">2.7.8.-</ecNumber>
    </recommendedName>
    <alternativeName>
        <fullName evidence="15 17">CDP-diacylglycerol--D-myo-inositol-3-phosphate 3-phosphatidyltransferase</fullName>
    </alternativeName>
</protein>
<feature type="binding site" evidence="17">
    <location>
        <position position="83"/>
    </location>
    <ligand>
        <name>a CDP-1,2-diacyl-sn-glycerol</name>
        <dbReference type="ChEBI" id="CHEBI:58332"/>
    </ligand>
</feature>
<comment type="catalytic activity">
    <reaction evidence="16 17">
        <text>a CDP-1,2-diacyl-sn-glycerol + 1D-myo-inositol 3-phosphate = a 1,2-diacyl-sn-glycero-3-phospho-(1D-myo-inositol-3-phosphate) + CMP + H(+)</text>
        <dbReference type="Rhea" id="RHEA:60504"/>
        <dbReference type="ChEBI" id="CHEBI:15378"/>
        <dbReference type="ChEBI" id="CHEBI:58088"/>
        <dbReference type="ChEBI" id="CHEBI:58332"/>
        <dbReference type="ChEBI" id="CHEBI:58401"/>
        <dbReference type="ChEBI" id="CHEBI:60377"/>
    </reaction>
</comment>
<comment type="catalytic activity">
    <reaction evidence="13 17">
        <text>1,2-di-(9Z-octadecenoyl)-sn-glycero-3-cytidine-5'-diphosphate + 1D-myo-inositol 3-phosphate = 1,2-di-(9Z-octadecenoyl)-sn-glycero-3-phospho-(1D-myo-inositol-3-phosphate) + CMP + H(+)</text>
        <dbReference type="Rhea" id="RHEA:61216"/>
        <dbReference type="ChEBI" id="CHEBI:15378"/>
        <dbReference type="ChEBI" id="CHEBI:58401"/>
        <dbReference type="ChEBI" id="CHEBI:60377"/>
        <dbReference type="ChEBI" id="CHEBI:85356"/>
        <dbReference type="ChEBI" id="CHEBI:144472"/>
    </reaction>
</comment>
<dbReference type="Gene3D" id="1.20.120.1760">
    <property type="match status" value="1"/>
</dbReference>
<evidence type="ECO:0000256" key="13">
    <source>
        <dbReference type="ARBA" id="ARBA00023935"/>
    </source>
</evidence>
<keyword evidence="17" id="KW-0594">Phospholipid biosynthesis</keyword>
<evidence type="ECO:0000256" key="11">
    <source>
        <dbReference type="ARBA" id="ARBA00022989"/>
    </source>
</evidence>
<dbReference type="InterPro" id="IPR043130">
    <property type="entry name" value="CDP-OH_PTrfase_TM_dom"/>
</dbReference>
<feature type="binding site" evidence="17">
    <location>
        <position position="90"/>
    </location>
    <ligand>
        <name>Mg(2+)</name>
        <dbReference type="ChEBI" id="CHEBI:18420"/>
        <label>1</label>
    </ligand>
</feature>
<evidence type="ECO:0000256" key="10">
    <source>
        <dbReference type="ARBA" id="ARBA00022842"/>
    </source>
</evidence>
<feature type="binding site" evidence="17">
    <location>
        <position position="73"/>
    </location>
    <ligand>
        <name>a CDP-1,2-diacyl-sn-glycerol</name>
        <dbReference type="ChEBI" id="CHEBI:58332"/>
    </ligand>
</feature>
<evidence type="ECO:0000256" key="3">
    <source>
        <dbReference type="ARBA" id="ARBA00005189"/>
    </source>
</evidence>
<evidence type="ECO:0000313" key="20">
    <source>
        <dbReference type="Proteomes" id="UP000305792"/>
    </source>
</evidence>
<feature type="active site" description="Proton acceptor" evidence="17">
    <location>
        <position position="94"/>
    </location>
</feature>
<evidence type="ECO:0000256" key="16">
    <source>
        <dbReference type="ARBA" id="ARBA00048865"/>
    </source>
</evidence>
<evidence type="ECO:0000256" key="5">
    <source>
        <dbReference type="ARBA" id="ARBA00011738"/>
    </source>
</evidence>
<keyword evidence="12 17" id="KW-0472">Membrane</keyword>
<evidence type="ECO:0000256" key="15">
    <source>
        <dbReference type="ARBA" id="ARBA00033137"/>
    </source>
</evidence>
<dbReference type="EC" id="2.7.8.-" evidence="17"/>
<feature type="binding site" evidence="17">
    <location>
        <position position="72"/>
    </location>
    <ligand>
        <name>Mg(2+)</name>
        <dbReference type="ChEBI" id="CHEBI:18420"/>
        <label>1</label>
    </ligand>
</feature>
<dbReference type="RefSeq" id="WP_136529443.1">
    <property type="nucleotide sequence ID" value="NZ_STGX01000006.1"/>
</dbReference>
<evidence type="ECO:0000256" key="6">
    <source>
        <dbReference type="ARBA" id="ARBA00022475"/>
    </source>
</evidence>
<comment type="pathway">
    <text evidence="3">Lipid metabolism.</text>
</comment>
<evidence type="ECO:0000256" key="17">
    <source>
        <dbReference type="HAMAP-Rule" id="MF_02241"/>
    </source>
</evidence>
<feature type="binding site" evidence="17">
    <location>
        <position position="69"/>
    </location>
    <ligand>
        <name>Mg(2+)</name>
        <dbReference type="ChEBI" id="CHEBI:18420"/>
        <label>2</label>
    </ligand>
</feature>
<dbReference type="AlphaFoldDB" id="A0A4S8PET3"/>
<evidence type="ECO:0000256" key="8">
    <source>
        <dbReference type="ARBA" id="ARBA00022692"/>
    </source>
</evidence>
<accession>A0A4S8PET3</accession>
<dbReference type="InterPro" id="IPR044268">
    <property type="entry name" value="PIP_synthase_PgsA1"/>
</dbReference>
<feature type="binding site" evidence="17">
    <location>
        <position position="94"/>
    </location>
    <ligand>
        <name>Mg(2+)</name>
        <dbReference type="ChEBI" id="CHEBI:18420"/>
        <label>2</label>
    </ligand>
</feature>
<evidence type="ECO:0000256" key="1">
    <source>
        <dbReference type="ARBA" id="ARBA00004651"/>
    </source>
</evidence>
<keyword evidence="6 17" id="KW-1003">Cell membrane</keyword>
<evidence type="ECO:0000256" key="12">
    <source>
        <dbReference type="ARBA" id="ARBA00023136"/>
    </source>
</evidence>
<keyword evidence="20" id="KW-1185">Reference proteome</keyword>
<dbReference type="Pfam" id="PF01066">
    <property type="entry name" value="CDP-OH_P_transf"/>
    <property type="match status" value="1"/>
</dbReference>
<comment type="cofactor">
    <cofactor evidence="17">
        <name>Mg(2+)</name>
        <dbReference type="ChEBI" id="CHEBI:18420"/>
    </cofactor>
    <text evidence="17">Contains a di-nuclear catalytic Mg(2+) center.</text>
</comment>
<comment type="subunit">
    <text evidence="5 17">Homodimer.</text>
</comment>
<keyword evidence="7 17" id="KW-0808">Transferase</keyword>
<sequence length="209" mass="21683">MAKFLRTSGRAGVRRYVDAAAKVLIRIGVSANAVTLAGTAIVVAASIFLLSQGHIFTGLIVVGLSVLTDMLDGAIARVKGTSSRFGALLDSTCDRLADGAMLAGLAYWLLTEERFLACALTLTALIASQMVSYVKARAESLGAECNVGIAERPERLILAGVSVLAESLGVPWAMEVGMGLLALLASITVTQRLFAARASLAASEGRVDA</sequence>
<comment type="similarity">
    <text evidence="4 17 18">Belongs to the CDP-alcohol phosphatidyltransferase class-I family.</text>
</comment>
<feature type="binding site" evidence="17">
    <location>
        <begin position="32"/>
        <end position="35"/>
    </location>
    <ligand>
        <name>a CDP-1,2-diacyl-sn-glycerol</name>
        <dbReference type="ChEBI" id="CHEBI:58332"/>
    </ligand>
</feature>
<comment type="pathway">
    <text evidence="2 17">Phospholipid metabolism; phosphatidylinositol phosphate biosynthesis.</text>
</comment>
<comment type="caution">
    <text evidence="19">The sequence shown here is derived from an EMBL/GenBank/DDBJ whole genome shotgun (WGS) entry which is preliminary data.</text>
</comment>
<evidence type="ECO:0000256" key="7">
    <source>
        <dbReference type="ARBA" id="ARBA00022679"/>
    </source>
</evidence>
<dbReference type="UniPathway" id="UPA00220"/>
<evidence type="ECO:0000256" key="4">
    <source>
        <dbReference type="ARBA" id="ARBA00010441"/>
    </source>
</evidence>
<keyword evidence="17" id="KW-1208">Phospholipid metabolism</keyword>
<dbReference type="NCBIfam" id="NF045883">
    <property type="entry name" value="PIPSynth"/>
    <property type="match status" value="1"/>
</dbReference>
<dbReference type="OrthoDB" id="116551at2"/>